<gene>
    <name evidence="7" type="ORF">EJQ19_31575</name>
</gene>
<dbReference type="GO" id="GO:0005829">
    <property type="term" value="C:cytosol"/>
    <property type="evidence" value="ECO:0007669"/>
    <property type="project" value="TreeGrafter"/>
</dbReference>
<dbReference type="PANTHER" id="PTHR48111">
    <property type="entry name" value="REGULATOR OF RPOS"/>
    <property type="match status" value="1"/>
</dbReference>
<evidence type="ECO:0000256" key="3">
    <source>
        <dbReference type="ARBA" id="ARBA00023125"/>
    </source>
</evidence>
<dbReference type="InterPro" id="IPR039420">
    <property type="entry name" value="WalR-like"/>
</dbReference>
<dbReference type="Gene3D" id="3.40.50.2300">
    <property type="match status" value="1"/>
</dbReference>
<feature type="domain" description="Response regulatory" evidence="6">
    <location>
        <begin position="2"/>
        <end position="116"/>
    </location>
</feature>
<keyword evidence="1 5" id="KW-0597">Phosphoprotein</keyword>
<dbReference type="PROSITE" id="PS50110">
    <property type="entry name" value="RESPONSE_REGULATORY"/>
    <property type="match status" value="1"/>
</dbReference>
<dbReference type="Proteomes" id="UP000276128">
    <property type="component" value="Unassembled WGS sequence"/>
</dbReference>
<dbReference type="InterPro" id="IPR001789">
    <property type="entry name" value="Sig_transdc_resp-reg_receiver"/>
</dbReference>
<keyword evidence="2" id="KW-0805">Transcription regulation</keyword>
<keyword evidence="4" id="KW-0804">Transcription</keyword>
<feature type="modified residue" description="4-aspartylphosphate" evidence="5">
    <location>
        <position position="53"/>
    </location>
</feature>
<dbReference type="PANTHER" id="PTHR48111:SF17">
    <property type="entry name" value="TRANSCRIPTIONAL REGULATORY PROTEIN YPDB"/>
    <property type="match status" value="1"/>
</dbReference>
<organism evidence="7 8">
    <name type="scientific">Paenibacillus whitsoniae</name>
    <dbReference type="NCBI Taxonomy" id="2496558"/>
    <lineage>
        <taxon>Bacteria</taxon>
        <taxon>Bacillati</taxon>
        <taxon>Bacillota</taxon>
        <taxon>Bacilli</taxon>
        <taxon>Bacillales</taxon>
        <taxon>Paenibacillaceae</taxon>
        <taxon>Paenibacillus</taxon>
    </lineage>
</organism>
<accession>A0A3S0C5N2</accession>
<evidence type="ECO:0000256" key="1">
    <source>
        <dbReference type="ARBA" id="ARBA00022553"/>
    </source>
</evidence>
<dbReference type="GO" id="GO:0000976">
    <property type="term" value="F:transcription cis-regulatory region binding"/>
    <property type="evidence" value="ECO:0007669"/>
    <property type="project" value="TreeGrafter"/>
</dbReference>
<reference evidence="7 8" key="1">
    <citation type="submission" date="2018-12" db="EMBL/GenBank/DDBJ databases">
        <title>Bacillus ochoae sp. nov., Paenibacillus whitsoniae sp. nov., Paenibacillus spiritus sp. nov. Isolated from the Mars Exploration Rover during spacecraft assembly.</title>
        <authorList>
            <person name="Seuylemezian A."/>
            <person name="Vaishampayan P."/>
        </authorList>
    </citation>
    <scope>NUCLEOTIDE SEQUENCE [LARGE SCALE GENOMIC DNA]</scope>
    <source>
        <strain evidence="7 8">MER 54</strain>
    </source>
</reference>
<comment type="caution">
    <text evidence="7">The sequence shown here is derived from an EMBL/GenBank/DDBJ whole genome shotgun (WGS) entry which is preliminary data.</text>
</comment>
<keyword evidence="8" id="KW-1185">Reference proteome</keyword>
<dbReference type="InterPro" id="IPR011006">
    <property type="entry name" value="CheY-like_superfamily"/>
</dbReference>
<dbReference type="EMBL" id="RXHU01000166">
    <property type="protein sequence ID" value="RTD99933.1"/>
    <property type="molecule type" value="Genomic_DNA"/>
</dbReference>
<evidence type="ECO:0000313" key="8">
    <source>
        <dbReference type="Proteomes" id="UP000276128"/>
    </source>
</evidence>
<dbReference type="OrthoDB" id="3190595at2"/>
<name>A0A3S0C5N2_9BACL</name>
<protein>
    <submittedName>
        <fullName evidence="7">Response regulator</fullName>
    </submittedName>
</protein>
<dbReference type="Pfam" id="PF00072">
    <property type="entry name" value="Response_reg"/>
    <property type="match status" value="1"/>
</dbReference>
<keyword evidence="3" id="KW-0238">DNA-binding</keyword>
<dbReference type="GO" id="GO:0006355">
    <property type="term" value="P:regulation of DNA-templated transcription"/>
    <property type="evidence" value="ECO:0007669"/>
    <property type="project" value="TreeGrafter"/>
</dbReference>
<evidence type="ECO:0000259" key="6">
    <source>
        <dbReference type="PROSITE" id="PS50110"/>
    </source>
</evidence>
<evidence type="ECO:0000256" key="5">
    <source>
        <dbReference type="PROSITE-ProRule" id="PRU00169"/>
    </source>
</evidence>
<evidence type="ECO:0000256" key="4">
    <source>
        <dbReference type="ARBA" id="ARBA00023163"/>
    </source>
</evidence>
<dbReference type="SUPFAM" id="SSF52172">
    <property type="entry name" value="CheY-like"/>
    <property type="match status" value="1"/>
</dbReference>
<dbReference type="GO" id="GO:0000156">
    <property type="term" value="F:phosphorelay response regulator activity"/>
    <property type="evidence" value="ECO:0007669"/>
    <property type="project" value="TreeGrafter"/>
</dbReference>
<feature type="non-terminal residue" evidence="7">
    <location>
        <position position="153"/>
    </location>
</feature>
<proteinExistence type="predicted"/>
<sequence>MKAILIDDERHALLQLQWMLEKEADIEIVGAYQQAAEGLSHLSRERVELVFLDLEMPGMGGLEAAETIAALDDEIRVVFVTAYSTYALEAFRVNALDYVLKPIDPIRFATTLERVRKSIARQIQEGKGASPSWGKPPIELFGHLSIRGTSDQP</sequence>
<evidence type="ECO:0000313" key="7">
    <source>
        <dbReference type="EMBL" id="RTD99933.1"/>
    </source>
</evidence>
<dbReference type="AlphaFoldDB" id="A0A3S0C5N2"/>
<dbReference type="SMART" id="SM00448">
    <property type="entry name" value="REC"/>
    <property type="match status" value="1"/>
</dbReference>
<dbReference type="GO" id="GO:0032993">
    <property type="term" value="C:protein-DNA complex"/>
    <property type="evidence" value="ECO:0007669"/>
    <property type="project" value="TreeGrafter"/>
</dbReference>
<dbReference type="RefSeq" id="WP_126145166.1">
    <property type="nucleotide sequence ID" value="NZ_RXHU01000166.1"/>
</dbReference>
<evidence type="ECO:0000256" key="2">
    <source>
        <dbReference type="ARBA" id="ARBA00023015"/>
    </source>
</evidence>